<sequence length="90" mass="9636">MAGISRGSGLIRRQAVVEDRVRNLDGQWLCAWVLGTGSEVRAIGGRRRNSARQGLESVYGQGGARPRRTRERGALLCTGLIGSCARAARG</sequence>
<dbReference type="AlphaFoldDB" id="A0A7U2HYK4"/>
<proteinExistence type="predicted"/>
<dbReference type="EMBL" id="CP069025">
    <property type="protein sequence ID" value="QRC93451.1"/>
    <property type="molecule type" value="Genomic_DNA"/>
</dbReference>
<reference evidence="2" key="1">
    <citation type="journal article" date="2021" name="BMC Genomics">
        <title>Chromosome-level genome assembly and manually-curated proteome of model necrotroph Parastagonospora nodorum Sn15 reveals a genome-wide trove of candidate effector homologs, and redundancy of virulence-related functions within an accessory chromosome.</title>
        <authorList>
            <person name="Bertazzoni S."/>
            <person name="Jones D.A.B."/>
            <person name="Phan H.T."/>
            <person name="Tan K.-C."/>
            <person name="Hane J.K."/>
        </authorList>
    </citation>
    <scope>NUCLEOTIDE SEQUENCE [LARGE SCALE GENOMIC DNA]</scope>
    <source>
        <strain evidence="2">SN15 / ATCC MYA-4574 / FGSC 10173)</strain>
    </source>
</reference>
<accession>A0A7U2HYK4</accession>
<dbReference type="Proteomes" id="UP000663193">
    <property type="component" value="Chromosome 3"/>
</dbReference>
<name>A0A7U2HYK4_PHANO</name>
<gene>
    <name evidence="1" type="ORF">JI435_036750</name>
</gene>
<dbReference type="VEuPathDB" id="FungiDB:JI435_036750"/>
<organism evidence="1 2">
    <name type="scientific">Phaeosphaeria nodorum (strain SN15 / ATCC MYA-4574 / FGSC 10173)</name>
    <name type="common">Glume blotch fungus</name>
    <name type="synonym">Parastagonospora nodorum</name>
    <dbReference type="NCBI Taxonomy" id="321614"/>
    <lineage>
        <taxon>Eukaryota</taxon>
        <taxon>Fungi</taxon>
        <taxon>Dikarya</taxon>
        <taxon>Ascomycota</taxon>
        <taxon>Pezizomycotina</taxon>
        <taxon>Dothideomycetes</taxon>
        <taxon>Pleosporomycetidae</taxon>
        <taxon>Pleosporales</taxon>
        <taxon>Pleosporineae</taxon>
        <taxon>Phaeosphaeriaceae</taxon>
        <taxon>Parastagonospora</taxon>
    </lineage>
</organism>
<protein>
    <submittedName>
        <fullName evidence="1">Uncharacterized protein</fullName>
    </submittedName>
</protein>
<evidence type="ECO:0000313" key="2">
    <source>
        <dbReference type="Proteomes" id="UP000663193"/>
    </source>
</evidence>
<evidence type="ECO:0000313" key="1">
    <source>
        <dbReference type="EMBL" id="QRC93451.1"/>
    </source>
</evidence>
<keyword evidence="2" id="KW-1185">Reference proteome</keyword>